<comment type="caution">
    <text evidence="5">The sequence shown here is derived from an EMBL/GenBank/DDBJ whole genome shotgun (WGS) entry which is preliminary data.</text>
</comment>
<dbReference type="PROSITE" id="PS50987">
    <property type="entry name" value="HTH_ARSR_2"/>
    <property type="match status" value="1"/>
</dbReference>
<dbReference type="RefSeq" id="WP_249322811.1">
    <property type="nucleotide sequence ID" value="NZ_JACRTK010000001.1"/>
</dbReference>
<dbReference type="InterPro" id="IPR036390">
    <property type="entry name" value="WH_DNA-bd_sf"/>
</dbReference>
<dbReference type="SMART" id="SM00418">
    <property type="entry name" value="HTH_ARSR"/>
    <property type="match status" value="1"/>
</dbReference>
<keyword evidence="1" id="KW-0805">Transcription regulation</keyword>
<evidence type="ECO:0000256" key="2">
    <source>
        <dbReference type="ARBA" id="ARBA00023125"/>
    </source>
</evidence>
<evidence type="ECO:0000313" key="5">
    <source>
        <dbReference type="EMBL" id="MBC8590020.1"/>
    </source>
</evidence>
<protein>
    <submittedName>
        <fullName evidence="5">Winged helix-turn-helix transcriptional regulator</fullName>
    </submittedName>
</protein>
<dbReference type="InterPro" id="IPR001845">
    <property type="entry name" value="HTH_ArsR_DNA-bd_dom"/>
</dbReference>
<dbReference type="InterPro" id="IPR018334">
    <property type="entry name" value="ArsR_HTH"/>
</dbReference>
<dbReference type="Proteomes" id="UP000601522">
    <property type="component" value="Unassembled WGS sequence"/>
</dbReference>
<dbReference type="PROSITE" id="PS00846">
    <property type="entry name" value="HTH_ARSR_1"/>
    <property type="match status" value="1"/>
</dbReference>
<dbReference type="EMBL" id="JACRTK010000001">
    <property type="protein sequence ID" value="MBC8590020.1"/>
    <property type="molecule type" value="Genomic_DNA"/>
</dbReference>
<dbReference type="InterPro" id="IPR011991">
    <property type="entry name" value="ArsR-like_HTH"/>
</dbReference>
<evidence type="ECO:0000256" key="3">
    <source>
        <dbReference type="ARBA" id="ARBA00023163"/>
    </source>
</evidence>
<organism evidence="5 6">
    <name type="scientific">Wansuia hejianensis</name>
    <dbReference type="NCBI Taxonomy" id="2763667"/>
    <lineage>
        <taxon>Bacteria</taxon>
        <taxon>Bacillati</taxon>
        <taxon>Bacillota</taxon>
        <taxon>Clostridia</taxon>
        <taxon>Lachnospirales</taxon>
        <taxon>Lachnospiraceae</taxon>
        <taxon>Wansuia</taxon>
    </lineage>
</organism>
<dbReference type="CDD" id="cd00090">
    <property type="entry name" value="HTH_ARSR"/>
    <property type="match status" value="1"/>
</dbReference>
<dbReference type="Pfam" id="PF01022">
    <property type="entry name" value="HTH_5"/>
    <property type="match status" value="1"/>
</dbReference>
<evidence type="ECO:0000259" key="4">
    <source>
        <dbReference type="PROSITE" id="PS50987"/>
    </source>
</evidence>
<evidence type="ECO:0000313" key="6">
    <source>
        <dbReference type="Proteomes" id="UP000601522"/>
    </source>
</evidence>
<keyword evidence="2" id="KW-0238">DNA-binding</keyword>
<sequence>MEDKVEVFKALGDINRLAILDMLSCGELCACDIMDGLELSQPTISHHMKVLQGVGLVNGVKKGRWMNYTINKEKIEEVQKFITYITNFKEDCICHRFKED</sequence>
<evidence type="ECO:0000256" key="1">
    <source>
        <dbReference type="ARBA" id="ARBA00023015"/>
    </source>
</evidence>
<proteinExistence type="predicted"/>
<dbReference type="Gene3D" id="1.10.10.10">
    <property type="entry name" value="Winged helix-like DNA-binding domain superfamily/Winged helix DNA-binding domain"/>
    <property type="match status" value="1"/>
</dbReference>
<dbReference type="NCBIfam" id="NF033788">
    <property type="entry name" value="HTH_metalloreg"/>
    <property type="match status" value="1"/>
</dbReference>
<keyword evidence="6" id="KW-1185">Reference proteome</keyword>
<dbReference type="InterPro" id="IPR051081">
    <property type="entry name" value="HTH_MetalResp_TranReg"/>
</dbReference>
<gene>
    <name evidence="5" type="ORF">H8689_02555</name>
</gene>
<dbReference type="PRINTS" id="PR00778">
    <property type="entry name" value="HTHARSR"/>
</dbReference>
<keyword evidence="3" id="KW-0804">Transcription</keyword>
<reference evidence="5 6" key="1">
    <citation type="submission" date="2020-08" db="EMBL/GenBank/DDBJ databases">
        <title>Genome public.</title>
        <authorList>
            <person name="Liu C."/>
            <person name="Sun Q."/>
        </authorList>
    </citation>
    <scope>NUCLEOTIDE SEQUENCE [LARGE SCALE GENOMIC DNA]</scope>
    <source>
        <strain evidence="5 6">NSJ-26</strain>
    </source>
</reference>
<feature type="domain" description="HTH arsR-type" evidence="4">
    <location>
        <begin position="1"/>
        <end position="90"/>
    </location>
</feature>
<dbReference type="InterPro" id="IPR036388">
    <property type="entry name" value="WH-like_DNA-bd_sf"/>
</dbReference>
<name>A0A926F170_9FIRM</name>
<dbReference type="AlphaFoldDB" id="A0A926F170"/>
<accession>A0A926F170</accession>
<dbReference type="GO" id="GO:0003677">
    <property type="term" value="F:DNA binding"/>
    <property type="evidence" value="ECO:0007669"/>
    <property type="project" value="UniProtKB-KW"/>
</dbReference>
<dbReference type="PANTHER" id="PTHR33154">
    <property type="entry name" value="TRANSCRIPTIONAL REGULATOR, ARSR FAMILY"/>
    <property type="match status" value="1"/>
</dbReference>
<dbReference type="SUPFAM" id="SSF46785">
    <property type="entry name" value="Winged helix' DNA-binding domain"/>
    <property type="match status" value="1"/>
</dbReference>
<dbReference type="PANTHER" id="PTHR33154:SF18">
    <property type="entry name" value="ARSENICAL RESISTANCE OPERON REPRESSOR"/>
    <property type="match status" value="1"/>
</dbReference>
<dbReference type="GO" id="GO:0003700">
    <property type="term" value="F:DNA-binding transcription factor activity"/>
    <property type="evidence" value="ECO:0007669"/>
    <property type="project" value="InterPro"/>
</dbReference>